<dbReference type="OrthoDB" id="10014409at2759"/>
<dbReference type="EMBL" id="NBIV01000564">
    <property type="protein sequence ID" value="PXF39650.1"/>
    <property type="molecule type" value="Genomic_DNA"/>
</dbReference>
<dbReference type="Gene3D" id="3.60.10.10">
    <property type="entry name" value="Endonuclease/exonuclease/phosphatase"/>
    <property type="match status" value="1"/>
</dbReference>
<reference evidence="3 4" key="1">
    <citation type="journal article" date="2018" name="Mol. Biol. Evol.">
        <title>Analysis of the draft genome of the red seaweed Gracilariopsis chorda provides insights into genome size evolution in Rhodophyta.</title>
        <authorList>
            <person name="Lee J."/>
            <person name="Yang E.C."/>
            <person name="Graf L."/>
            <person name="Yang J.H."/>
            <person name="Qiu H."/>
            <person name="Zel Zion U."/>
            <person name="Chan C.X."/>
            <person name="Stephens T.G."/>
            <person name="Weber A.P.M."/>
            <person name="Boo G.H."/>
            <person name="Boo S.M."/>
            <person name="Kim K.M."/>
            <person name="Shin Y."/>
            <person name="Jung M."/>
            <person name="Lee S.J."/>
            <person name="Yim H.S."/>
            <person name="Lee J.H."/>
            <person name="Bhattacharya D."/>
            <person name="Yoon H.S."/>
        </authorList>
    </citation>
    <scope>NUCLEOTIDE SEQUENCE [LARGE SCALE GENOMIC DNA]</scope>
    <source>
        <strain evidence="3 4">SKKU-2015</strain>
        <tissue evidence="3">Whole body</tissue>
    </source>
</reference>
<accession>A0A2V3IEM8</accession>
<dbReference type="CDD" id="cd01650">
    <property type="entry name" value="RT_nLTR_like"/>
    <property type="match status" value="1"/>
</dbReference>
<evidence type="ECO:0000313" key="3">
    <source>
        <dbReference type="EMBL" id="PXF39650.1"/>
    </source>
</evidence>
<gene>
    <name evidence="3" type="ORF">BWQ96_10649</name>
    <name evidence="2" type="ORF">BWQ96_10709</name>
</gene>
<dbReference type="InterPro" id="IPR036691">
    <property type="entry name" value="Endo/exonu/phosph_ase_sf"/>
</dbReference>
<name>A0A2V3IEM8_9FLOR</name>
<keyword evidence="4" id="KW-1185">Reference proteome</keyword>
<dbReference type="GO" id="GO:0003964">
    <property type="term" value="F:RNA-directed DNA polymerase activity"/>
    <property type="evidence" value="ECO:0007669"/>
    <property type="project" value="UniProtKB-KW"/>
</dbReference>
<dbReference type="InterPro" id="IPR000477">
    <property type="entry name" value="RT_dom"/>
</dbReference>
<protein>
    <submittedName>
        <fullName evidence="3">RNA-directed DNA polymerase from mobile element jockey</fullName>
    </submittedName>
</protein>
<evidence type="ECO:0000259" key="1">
    <source>
        <dbReference type="PROSITE" id="PS50878"/>
    </source>
</evidence>
<sequence>MQLHQLDALVLTETWLAPDAPIKIPGMECFLSDAPHVPRANRRQGGVLVCVRAPLVVRLAAGVCTPTYQAMTVTLYHPGLHDEVTLSGVYASPQASQQELTKLLSHLSAASGGAAIIAGDLNARHPNWDKKKNAQGSVVRDFIIKHRYRIAVPANPTFQSPHGSSTVDVSICRGLHTVCCVIKHGSWDRRSHHRLVITRYKRRPAGMLRVPRSILNSPAIGKKVKAQYDVQIPKLADQAVGVQSPKELDSLMADIVEAVTQPWLQHVRSKAPRFRAGWTHTLERKSRRKRELLRQAAKSGKKELRKEAEMMDRAIKREFRRRKRRLLRRALAELAEGTETDEELRLDQTLARFGLAVDCEDTPHVDPLTFTNYLASSQRDDPTIQMEPFYPVPELKEEIRNAIIRGKRNKAPGEDGIMFEMLQLDPGGFGNLLFEVWAAVGRVEHMPLSLREGVVAPMYKKGDASRPESYRPIMLLSHMRKAVSSAINAIVVKAYKFHPNQWGFQRRVGTDSAILHANDMLLHGKDQVAILDLKRAYDMVPRAKLVELCRHRLGSSLTAMIAPLLAPTRTKTKGQSATERSVDLVCGVPQGDVISPTLYNIFMEPLLERVCSLYPNGLSCYCDDTVGMADTREGLQCILDEVEAWAVQNDMEWNPDKSVSMAQSPGVSLYGSRLKNMSEAPYLGITLTQYGVTDTRYRERVKVAGFILHKLMRALKGVPLSPIQRYRLLRSQVISRIDYAIPTIPISVLAAEECDKLERRGLAWCLYRQHKGLPDTARAAALVGLYSRAYRYDRLSWKLAWRLTLAAQVERQWSGNAGYRPGKAGRVLRYFSQAEHSPIVPVWLTNLQELGAKCADMVEGSWARQLRWANRHRTRPLPNTRQRSAVPVLRSKVPLWAKLRCVSWYLYKLPNPRARLSAGKLEEVKAALVSASLTKKLRIRLLTALGELGGQGSKQLLL</sequence>
<dbReference type="SUPFAM" id="SSF56219">
    <property type="entry name" value="DNase I-like"/>
    <property type="match status" value="1"/>
</dbReference>
<feature type="domain" description="Reverse transcriptase" evidence="1">
    <location>
        <begin position="439"/>
        <end position="687"/>
    </location>
</feature>
<proteinExistence type="predicted"/>
<evidence type="ECO:0000313" key="4">
    <source>
        <dbReference type="Proteomes" id="UP000247409"/>
    </source>
</evidence>
<comment type="caution">
    <text evidence="3">The sequence shown here is derived from an EMBL/GenBank/DDBJ whole genome shotgun (WGS) entry which is preliminary data.</text>
</comment>
<dbReference type="Proteomes" id="UP000247409">
    <property type="component" value="Unassembled WGS sequence"/>
</dbReference>
<organism evidence="3 4">
    <name type="scientific">Gracilariopsis chorda</name>
    <dbReference type="NCBI Taxonomy" id="448386"/>
    <lineage>
        <taxon>Eukaryota</taxon>
        <taxon>Rhodophyta</taxon>
        <taxon>Florideophyceae</taxon>
        <taxon>Rhodymeniophycidae</taxon>
        <taxon>Gracilariales</taxon>
        <taxon>Gracilariaceae</taxon>
        <taxon>Gracilariopsis</taxon>
    </lineage>
</organism>
<dbReference type="PROSITE" id="PS50878">
    <property type="entry name" value="RT_POL"/>
    <property type="match status" value="1"/>
</dbReference>
<dbReference type="InterPro" id="IPR043502">
    <property type="entry name" value="DNA/RNA_pol_sf"/>
</dbReference>
<dbReference type="InterPro" id="IPR005135">
    <property type="entry name" value="Endo/exonuclease/phosphatase"/>
</dbReference>
<evidence type="ECO:0000313" key="2">
    <source>
        <dbReference type="EMBL" id="PXF39596.1"/>
    </source>
</evidence>
<keyword evidence="3" id="KW-0695">RNA-directed DNA polymerase</keyword>
<dbReference type="SUPFAM" id="SSF56672">
    <property type="entry name" value="DNA/RNA polymerases"/>
    <property type="match status" value="1"/>
</dbReference>
<dbReference type="EMBL" id="NBIV01000632">
    <property type="protein sequence ID" value="PXF39596.1"/>
    <property type="molecule type" value="Genomic_DNA"/>
</dbReference>
<keyword evidence="3" id="KW-0548">Nucleotidyltransferase</keyword>
<dbReference type="PANTHER" id="PTHR19446">
    <property type="entry name" value="REVERSE TRANSCRIPTASES"/>
    <property type="match status" value="1"/>
</dbReference>
<dbReference type="Pfam" id="PF00078">
    <property type="entry name" value="RVT_1"/>
    <property type="match status" value="1"/>
</dbReference>
<dbReference type="AlphaFoldDB" id="A0A2V3IEM8"/>
<dbReference type="Pfam" id="PF14529">
    <property type="entry name" value="Exo_endo_phos_2"/>
    <property type="match status" value="1"/>
</dbReference>
<keyword evidence="3" id="KW-0808">Transferase</keyword>